<dbReference type="RefSeq" id="WP_147851663.1">
    <property type="nucleotide sequence ID" value="NZ_VDUZ01000061.1"/>
</dbReference>
<dbReference type="EMBL" id="VDUZ01000061">
    <property type="protein sequence ID" value="TXL70345.1"/>
    <property type="molecule type" value="Genomic_DNA"/>
</dbReference>
<keyword evidence="2" id="KW-1185">Reference proteome</keyword>
<dbReference type="OrthoDB" id="9814791at2"/>
<dbReference type="Proteomes" id="UP000321638">
    <property type="component" value="Unassembled WGS sequence"/>
</dbReference>
<protein>
    <recommendedName>
        <fullName evidence="3">Glycolipid-binding domain-containing protein</fullName>
    </recommendedName>
</protein>
<dbReference type="Pfam" id="PF06475">
    <property type="entry name" value="Glycolipid_bind"/>
    <property type="match status" value="1"/>
</dbReference>
<reference evidence="1 2" key="1">
    <citation type="submission" date="2019-06" db="EMBL/GenBank/DDBJ databases">
        <title>New taxonomy in bacterial strain CC-CFT640, isolated from vineyard.</title>
        <authorList>
            <person name="Lin S.-Y."/>
            <person name="Tsai C.-F."/>
            <person name="Young C.-C."/>
        </authorList>
    </citation>
    <scope>NUCLEOTIDE SEQUENCE [LARGE SCALE GENOMIC DNA]</scope>
    <source>
        <strain evidence="1 2">CC-CFT640</strain>
    </source>
</reference>
<accession>A0A5C8PA89</accession>
<organism evidence="1 2">
    <name type="scientific">Vineibacter terrae</name>
    <dbReference type="NCBI Taxonomy" id="2586908"/>
    <lineage>
        <taxon>Bacteria</taxon>
        <taxon>Pseudomonadati</taxon>
        <taxon>Pseudomonadota</taxon>
        <taxon>Alphaproteobacteria</taxon>
        <taxon>Hyphomicrobiales</taxon>
        <taxon>Vineibacter</taxon>
    </lineage>
</organism>
<evidence type="ECO:0000313" key="2">
    <source>
        <dbReference type="Proteomes" id="UP000321638"/>
    </source>
</evidence>
<name>A0A5C8PA89_9HYPH</name>
<dbReference type="InterPro" id="IPR009467">
    <property type="entry name" value="Glycolipid-bd_prot_put"/>
</dbReference>
<evidence type="ECO:0000313" key="1">
    <source>
        <dbReference type="EMBL" id="TXL70345.1"/>
    </source>
</evidence>
<gene>
    <name evidence="1" type="ORF">FHP25_35040</name>
</gene>
<sequence>MSDPSADREIMWRRVMDDLSFELARLSRPAAGPALSGVVLVAEGGAPLRMDYRVHCDEAWRTRSVDVAQTYQGRRRALGLTHDGDGTWLVDGKPVPTLAGCTDVDLGISPSTNALPVNRLRLGVGESQVIRAAWVRFPCLEIVAAEQSYERVAAMQYRYRSLTSGFEALIDVDDDGLPTDYAGIWRRLAEGMASG</sequence>
<comment type="caution">
    <text evidence="1">The sequence shown here is derived from an EMBL/GenBank/DDBJ whole genome shotgun (WGS) entry which is preliminary data.</text>
</comment>
<dbReference type="SUPFAM" id="SSF159275">
    <property type="entry name" value="PA1994-like"/>
    <property type="match status" value="1"/>
</dbReference>
<evidence type="ECO:0008006" key="3">
    <source>
        <dbReference type="Google" id="ProtNLM"/>
    </source>
</evidence>
<dbReference type="AlphaFoldDB" id="A0A5C8PA89"/>
<proteinExistence type="predicted"/>